<proteinExistence type="inferred from homology"/>
<evidence type="ECO:0000256" key="1">
    <source>
        <dbReference type="ARBA" id="ARBA00004370"/>
    </source>
</evidence>
<dbReference type="GO" id="GO:0043952">
    <property type="term" value="P:protein transport by the Sec complex"/>
    <property type="evidence" value="ECO:0007669"/>
    <property type="project" value="TreeGrafter"/>
</dbReference>
<protein>
    <recommendedName>
        <fullName evidence="11">Protein translocase subunit SecE</fullName>
    </recommendedName>
</protein>
<reference evidence="10" key="1">
    <citation type="submission" date="2018-05" db="EMBL/GenBank/DDBJ databases">
        <authorList>
            <person name="Lanie J.A."/>
            <person name="Ng W.-L."/>
            <person name="Kazmierczak K.M."/>
            <person name="Andrzejewski T.M."/>
            <person name="Davidsen T.M."/>
            <person name="Wayne K.J."/>
            <person name="Tettelin H."/>
            <person name="Glass J.I."/>
            <person name="Rusch D."/>
            <person name="Podicherti R."/>
            <person name="Tsui H.-C.T."/>
            <person name="Winkler M.E."/>
        </authorList>
    </citation>
    <scope>NUCLEOTIDE SEQUENCE</scope>
</reference>
<feature type="transmembrane region" description="Helical" evidence="9">
    <location>
        <begin position="44"/>
        <end position="65"/>
    </location>
</feature>
<evidence type="ECO:0000256" key="9">
    <source>
        <dbReference type="SAM" id="Phobius"/>
    </source>
</evidence>
<evidence type="ECO:0000256" key="3">
    <source>
        <dbReference type="ARBA" id="ARBA00022475"/>
    </source>
</evidence>
<keyword evidence="2" id="KW-0813">Transport</keyword>
<name>A0A381P2J5_9ZZZZ</name>
<gene>
    <name evidence="10" type="ORF">METZ01_LOCUS14020</name>
</gene>
<dbReference type="GO" id="GO:0006605">
    <property type="term" value="P:protein targeting"/>
    <property type="evidence" value="ECO:0007669"/>
    <property type="project" value="InterPro"/>
</dbReference>
<keyword evidence="3" id="KW-1003">Cell membrane</keyword>
<dbReference type="HAMAP" id="MF_00422">
    <property type="entry name" value="SecE"/>
    <property type="match status" value="1"/>
</dbReference>
<evidence type="ECO:0008006" key="11">
    <source>
        <dbReference type="Google" id="ProtNLM"/>
    </source>
</evidence>
<dbReference type="EMBL" id="UINC01000784">
    <property type="protein sequence ID" value="SUZ61166.1"/>
    <property type="molecule type" value="Genomic_DNA"/>
</dbReference>
<keyword evidence="4 9" id="KW-0812">Transmembrane</keyword>
<dbReference type="PROSITE" id="PS01067">
    <property type="entry name" value="SECE_SEC61G"/>
    <property type="match status" value="1"/>
</dbReference>
<dbReference type="NCBIfam" id="TIGR00964">
    <property type="entry name" value="secE_bact"/>
    <property type="match status" value="1"/>
</dbReference>
<dbReference type="InterPro" id="IPR001901">
    <property type="entry name" value="Translocase_SecE/Sec61-g"/>
</dbReference>
<evidence type="ECO:0000256" key="2">
    <source>
        <dbReference type="ARBA" id="ARBA00022448"/>
    </source>
</evidence>
<sequence length="79" mass="8745">MARASTRSQRIVAPAGSGRVGPVTFLQETYSELRKSVWPSREETARLTMVVIVLAIAAGFFLGGLDRVFAEVFSRIIFR</sequence>
<dbReference type="Gene3D" id="1.20.5.1030">
    <property type="entry name" value="Preprotein translocase secy subunit"/>
    <property type="match status" value="1"/>
</dbReference>
<organism evidence="10">
    <name type="scientific">marine metagenome</name>
    <dbReference type="NCBI Taxonomy" id="408172"/>
    <lineage>
        <taxon>unclassified sequences</taxon>
        <taxon>metagenomes</taxon>
        <taxon>ecological metagenomes</taxon>
    </lineage>
</organism>
<dbReference type="GO" id="GO:0008320">
    <property type="term" value="F:protein transmembrane transporter activity"/>
    <property type="evidence" value="ECO:0007669"/>
    <property type="project" value="InterPro"/>
</dbReference>
<evidence type="ECO:0000313" key="10">
    <source>
        <dbReference type="EMBL" id="SUZ61166.1"/>
    </source>
</evidence>
<evidence type="ECO:0000256" key="7">
    <source>
        <dbReference type="ARBA" id="ARBA00023010"/>
    </source>
</evidence>
<dbReference type="GO" id="GO:0006886">
    <property type="term" value="P:intracellular protein transport"/>
    <property type="evidence" value="ECO:0007669"/>
    <property type="project" value="InterPro"/>
</dbReference>
<keyword evidence="8 9" id="KW-0472">Membrane</keyword>
<dbReference type="PANTHER" id="PTHR33910">
    <property type="entry name" value="PROTEIN TRANSLOCASE SUBUNIT SECE"/>
    <property type="match status" value="1"/>
</dbReference>
<keyword evidence="5" id="KW-0653">Protein transport</keyword>
<dbReference type="AlphaFoldDB" id="A0A381P2J5"/>
<dbReference type="InterPro" id="IPR005807">
    <property type="entry name" value="SecE_bac"/>
</dbReference>
<dbReference type="InterPro" id="IPR038379">
    <property type="entry name" value="SecE_sf"/>
</dbReference>
<dbReference type="PANTHER" id="PTHR33910:SF1">
    <property type="entry name" value="PROTEIN TRANSLOCASE SUBUNIT SECE"/>
    <property type="match status" value="1"/>
</dbReference>
<evidence type="ECO:0000256" key="8">
    <source>
        <dbReference type="ARBA" id="ARBA00023136"/>
    </source>
</evidence>
<dbReference type="GO" id="GO:0005886">
    <property type="term" value="C:plasma membrane"/>
    <property type="evidence" value="ECO:0007669"/>
    <property type="project" value="TreeGrafter"/>
</dbReference>
<evidence type="ECO:0000256" key="4">
    <source>
        <dbReference type="ARBA" id="ARBA00022692"/>
    </source>
</evidence>
<accession>A0A381P2J5</accession>
<keyword evidence="7" id="KW-0811">Translocation</keyword>
<comment type="subcellular location">
    <subcellularLocation>
        <location evidence="1">Membrane</location>
    </subcellularLocation>
</comment>
<keyword evidence="6 9" id="KW-1133">Transmembrane helix</keyword>
<evidence type="ECO:0000256" key="5">
    <source>
        <dbReference type="ARBA" id="ARBA00022927"/>
    </source>
</evidence>
<dbReference type="GO" id="GO:0009306">
    <property type="term" value="P:protein secretion"/>
    <property type="evidence" value="ECO:0007669"/>
    <property type="project" value="InterPro"/>
</dbReference>
<dbReference type="Pfam" id="PF00584">
    <property type="entry name" value="SecE"/>
    <property type="match status" value="1"/>
</dbReference>
<evidence type="ECO:0000256" key="6">
    <source>
        <dbReference type="ARBA" id="ARBA00022989"/>
    </source>
</evidence>